<accession>A0A7G8BQT0</accession>
<dbReference type="Proteomes" id="UP000515312">
    <property type="component" value="Chromosome"/>
</dbReference>
<dbReference type="PANTHER" id="PTHR43861">
    <property type="entry name" value="TRANS-ACONITATE 2-METHYLTRANSFERASE-RELATED"/>
    <property type="match status" value="1"/>
</dbReference>
<evidence type="ECO:0000259" key="1">
    <source>
        <dbReference type="Pfam" id="PF08241"/>
    </source>
</evidence>
<gene>
    <name evidence="2" type="ORF">H7849_09905</name>
</gene>
<keyword evidence="2" id="KW-0808">Transferase</keyword>
<keyword evidence="2" id="KW-0489">Methyltransferase</keyword>
<dbReference type="InterPro" id="IPR029063">
    <property type="entry name" value="SAM-dependent_MTases_sf"/>
</dbReference>
<dbReference type="EMBL" id="CP060394">
    <property type="protein sequence ID" value="QNI34900.1"/>
    <property type="molecule type" value="Genomic_DNA"/>
</dbReference>
<dbReference type="AlphaFoldDB" id="A0A7G8BQT0"/>
<organism evidence="2 3">
    <name type="scientific">Alloacidobacterium dinghuense</name>
    <dbReference type="NCBI Taxonomy" id="2763107"/>
    <lineage>
        <taxon>Bacteria</taxon>
        <taxon>Pseudomonadati</taxon>
        <taxon>Acidobacteriota</taxon>
        <taxon>Terriglobia</taxon>
        <taxon>Terriglobales</taxon>
        <taxon>Acidobacteriaceae</taxon>
        <taxon>Alloacidobacterium</taxon>
    </lineage>
</organism>
<name>A0A7G8BQT0_9BACT</name>
<protein>
    <submittedName>
        <fullName evidence="2">Methyltransferase domain-containing protein</fullName>
    </submittedName>
</protein>
<keyword evidence="3" id="KW-1185">Reference proteome</keyword>
<dbReference type="GO" id="GO:0032259">
    <property type="term" value="P:methylation"/>
    <property type="evidence" value="ECO:0007669"/>
    <property type="project" value="UniProtKB-KW"/>
</dbReference>
<dbReference type="CDD" id="cd02440">
    <property type="entry name" value="AdoMet_MTases"/>
    <property type="match status" value="1"/>
</dbReference>
<feature type="domain" description="Methyltransferase type 11" evidence="1">
    <location>
        <begin position="41"/>
        <end position="128"/>
    </location>
</feature>
<dbReference type="InterPro" id="IPR013216">
    <property type="entry name" value="Methyltransf_11"/>
</dbReference>
<sequence length="254" mass="27842">MFTMTEQTWNATQYALNGRFVADLAGGVIDLLDPRPGEQILDLGCGDGALTKKIAASGAKVKGVDSSESMVAAARAAGMDAKGMDADALDFDHEFDAVFSNAALHWMRNQDTVLAGVHRALKPGGRFVAEMGGHGNIAAIQVALRAVFSKHGIDAIEAEQNYFPTPAAYESRLRHHGFDVHYIELMPRPTPLPQGGMRGWLETFRRGLFERLRDAEREEAIQETVQLLKPVLCDDLGKWTADYVRLRFLAVSLS</sequence>
<evidence type="ECO:0000313" key="3">
    <source>
        <dbReference type="Proteomes" id="UP000515312"/>
    </source>
</evidence>
<dbReference type="KEGG" id="adin:H7849_09905"/>
<proteinExistence type="predicted"/>
<evidence type="ECO:0000313" key="2">
    <source>
        <dbReference type="EMBL" id="QNI34900.1"/>
    </source>
</evidence>
<dbReference type="PANTHER" id="PTHR43861:SF1">
    <property type="entry name" value="TRANS-ACONITATE 2-METHYLTRANSFERASE"/>
    <property type="match status" value="1"/>
</dbReference>
<reference evidence="2 3" key="1">
    <citation type="submission" date="2020-08" db="EMBL/GenBank/DDBJ databases">
        <title>Edaphobacter telluris sp. nov. and Acidobacterium dinghuensis sp. nov., two acidobacteria isolated from forest soil.</title>
        <authorList>
            <person name="Fu J."/>
            <person name="Qiu L."/>
        </authorList>
    </citation>
    <scope>NUCLEOTIDE SEQUENCE [LARGE SCALE GENOMIC DNA]</scope>
    <source>
        <strain evidence="2">4Y35</strain>
    </source>
</reference>
<dbReference type="Pfam" id="PF08241">
    <property type="entry name" value="Methyltransf_11"/>
    <property type="match status" value="1"/>
</dbReference>
<dbReference type="GO" id="GO:0008757">
    <property type="term" value="F:S-adenosylmethionine-dependent methyltransferase activity"/>
    <property type="evidence" value="ECO:0007669"/>
    <property type="project" value="InterPro"/>
</dbReference>
<dbReference type="Gene3D" id="3.40.50.150">
    <property type="entry name" value="Vaccinia Virus protein VP39"/>
    <property type="match status" value="1"/>
</dbReference>
<dbReference type="SUPFAM" id="SSF53335">
    <property type="entry name" value="S-adenosyl-L-methionine-dependent methyltransferases"/>
    <property type="match status" value="1"/>
</dbReference>